<feature type="modified residue" description="4-aspartylphosphate" evidence="6">
    <location>
        <position position="53"/>
    </location>
</feature>
<evidence type="ECO:0000256" key="6">
    <source>
        <dbReference type="PROSITE-ProRule" id="PRU00169"/>
    </source>
</evidence>
<keyword evidence="3" id="KW-0805">Transcription regulation</keyword>
<dbReference type="PROSITE" id="PS50110">
    <property type="entry name" value="RESPONSE_REGULATORY"/>
    <property type="match status" value="1"/>
</dbReference>
<evidence type="ECO:0000259" key="8">
    <source>
        <dbReference type="PROSITE" id="PS50110"/>
    </source>
</evidence>
<keyword evidence="1 6" id="KW-0597">Phosphoprotein</keyword>
<evidence type="ECO:0000259" key="9">
    <source>
        <dbReference type="PROSITE" id="PS51755"/>
    </source>
</evidence>
<dbReference type="SUPFAM" id="SSF46894">
    <property type="entry name" value="C-terminal effector domain of the bipartite response regulators"/>
    <property type="match status" value="1"/>
</dbReference>
<dbReference type="SUPFAM" id="SSF52172">
    <property type="entry name" value="CheY-like"/>
    <property type="match status" value="1"/>
</dbReference>
<name>A0ABT7HKH1_9FUSO</name>
<dbReference type="EMBL" id="JASSPP010000010">
    <property type="protein sequence ID" value="MDK9581030.1"/>
    <property type="molecule type" value="Genomic_DNA"/>
</dbReference>
<keyword evidence="4 7" id="KW-0238">DNA-binding</keyword>
<dbReference type="InterPro" id="IPR001867">
    <property type="entry name" value="OmpR/PhoB-type_DNA-bd"/>
</dbReference>
<organism evidence="10 11">
    <name type="scientific">Sneathia sanguinegens</name>
    <dbReference type="NCBI Taxonomy" id="40543"/>
    <lineage>
        <taxon>Bacteria</taxon>
        <taxon>Fusobacteriati</taxon>
        <taxon>Fusobacteriota</taxon>
        <taxon>Fusobacteriia</taxon>
        <taxon>Fusobacteriales</taxon>
        <taxon>Leptotrichiaceae</taxon>
        <taxon>Sneathia</taxon>
    </lineage>
</organism>
<dbReference type="Pfam" id="PF00072">
    <property type="entry name" value="Response_reg"/>
    <property type="match status" value="1"/>
</dbReference>
<dbReference type="Gene3D" id="3.40.50.2300">
    <property type="match status" value="1"/>
</dbReference>
<proteinExistence type="predicted"/>
<keyword evidence="11" id="KW-1185">Reference proteome</keyword>
<dbReference type="RefSeq" id="WP_066729607.1">
    <property type="nucleotide sequence ID" value="NZ_CAMYCH010000003.1"/>
</dbReference>
<evidence type="ECO:0000256" key="4">
    <source>
        <dbReference type="ARBA" id="ARBA00023125"/>
    </source>
</evidence>
<dbReference type="PANTHER" id="PTHR48111:SF22">
    <property type="entry name" value="REGULATOR OF RPOS"/>
    <property type="match status" value="1"/>
</dbReference>
<evidence type="ECO:0000256" key="7">
    <source>
        <dbReference type="PROSITE-ProRule" id="PRU01091"/>
    </source>
</evidence>
<dbReference type="Gene3D" id="1.10.10.10">
    <property type="entry name" value="Winged helix-like DNA-binding domain superfamily/Winged helix DNA-binding domain"/>
    <property type="match status" value="1"/>
</dbReference>
<dbReference type="Proteomes" id="UP001225134">
    <property type="component" value="Unassembled WGS sequence"/>
</dbReference>
<evidence type="ECO:0000256" key="2">
    <source>
        <dbReference type="ARBA" id="ARBA00023012"/>
    </source>
</evidence>
<dbReference type="InterPro" id="IPR001789">
    <property type="entry name" value="Sig_transdc_resp-reg_receiver"/>
</dbReference>
<feature type="DNA-binding region" description="OmpR/PhoB-type" evidence="7">
    <location>
        <begin position="126"/>
        <end position="223"/>
    </location>
</feature>
<dbReference type="Gene3D" id="6.10.250.690">
    <property type="match status" value="1"/>
</dbReference>
<protein>
    <submittedName>
        <fullName evidence="10">Response regulator transcription factor</fullName>
    </submittedName>
</protein>
<dbReference type="CDD" id="cd00383">
    <property type="entry name" value="trans_reg_C"/>
    <property type="match status" value="1"/>
</dbReference>
<feature type="domain" description="OmpR/PhoB-type" evidence="9">
    <location>
        <begin position="126"/>
        <end position="223"/>
    </location>
</feature>
<evidence type="ECO:0000313" key="10">
    <source>
        <dbReference type="EMBL" id="MDK9581030.1"/>
    </source>
</evidence>
<dbReference type="InterPro" id="IPR011006">
    <property type="entry name" value="CheY-like_superfamily"/>
</dbReference>
<evidence type="ECO:0000256" key="5">
    <source>
        <dbReference type="ARBA" id="ARBA00023163"/>
    </source>
</evidence>
<evidence type="ECO:0000256" key="3">
    <source>
        <dbReference type="ARBA" id="ARBA00023015"/>
    </source>
</evidence>
<dbReference type="Pfam" id="PF00486">
    <property type="entry name" value="Trans_reg_C"/>
    <property type="match status" value="1"/>
</dbReference>
<comment type="caution">
    <text evidence="10">The sequence shown here is derived from an EMBL/GenBank/DDBJ whole genome shotgun (WGS) entry which is preliminary data.</text>
</comment>
<sequence length="223" mass="26168">MEDKILIIEDDEKISRLIEMELKFEGYETEKAYDGRDGLEKALKKDCVLVLLDLMLPKMNGIEVCKRIREVSQVPIIILTAKDEVTDKVIGLDYGADDYMTKPFSNEELIARIKALLRRVNHVSKPDVFVYEDLKIDYKTYEVYRGDKLISLSKKEFELLDYLVLNKGIVLSRNKILEEVWGYDYVGNDNILDLYIKYVRDKIDKNYDRKFIQTIRGVGFIFK</sequence>
<evidence type="ECO:0000256" key="1">
    <source>
        <dbReference type="ARBA" id="ARBA00022553"/>
    </source>
</evidence>
<evidence type="ECO:0000313" key="11">
    <source>
        <dbReference type="Proteomes" id="UP001225134"/>
    </source>
</evidence>
<dbReference type="InterPro" id="IPR016032">
    <property type="entry name" value="Sig_transdc_resp-reg_C-effctor"/>
</dbReference>
<dbReference type="InterPro" id="IPR036388">
    <property type="entry name" value="WH-like_DNA-bd_sf"/>
</dbReference>
<feature type="domain" description="Response regulatory" evidence="8">
    <location>
        <begin position="4"/>
        <end position="117"/>
    </location>
</feature>
<accession>A0ABT7HKH1</accession>
<dbReference type="InterPro" id="IPR039420">
    <property type="entry name" value="WalR-like"/>
</dbReference>
<dbReference type="SMART" id="SM00448">
    <property type="entry name" value="REC"/>
    <property type="match status" value="1"/>
</dbReference>
<dbReference type="SMART" id="SM00862">
    <property type="entry name" value="Trans_reg_C"/>
    <property type="match status" value="1"/>
</dbReference>
<reference evidence="10 11" key="1">
    <citation type="submission" date="2023-06" db="EMBL/GenBank/DDBJ databases">
        <title>Antibody response to the Sneathia vaginalis cytopathogenic toxin A during pregnancy.</title>
        <authorList>
            <person name="Mccoy Z.T."/>
            <person name="Serrano M.G."/>
            <person name="Spaine K."/>
            <person name="Edwards D.J."/>
            <person name="Buck G.A."/>
            <person name="Jefferson K."/>
        </authorList>
    </citation>
    <scope>NUCLEOTIDE SEQUENCE [LARGE SCALE GENOMIC DNA]</scope>
    <source>
        <strain evidence="10 11">CCUG 42621</strain>
    </source>
</reference>
<dbReference type="PROSITE" id="PS51755">
    <property type="entry name" value="OMPR_PHOB"/>
    <property type="match status" value="1"/>
</dbReference>
<dbReference type="PANTHER" id="PTHR48111">
    <property type="entry name" value="REGULATOR OF RPOS"/>
    <property type="match status" value="1"/>
</dbReference>
<gene>
    <name evidence="10" type="ORF">QQA45_05915</name>
</gene>
<keyword evidence="5" id="KW-0804">Transcription</keyword>
<keyword evidence="2" id="KW-0902">Two-component regulatory system</keyword>